<dbReference type="Proteomes" id="UP000030669">
    <property type="component" value="Unassembled WGS sequence"/>
</dbReference>
<dbReference type="Pfam" id="PF20434">
    <property type="entry name" value="BD-FAE"/>
    <property type="match status" value="1"/>
</dbReference>
<dbReference type="eggNOG" id="KOG4627">
    <property type="taxonomic scope" value="Eukaryota"/>
</dbReference>
<dbReference type="InterPro" id="IPR050300">
    <property type="entry name" value="GDXG_lipolytic_enzyme"/>
</dbReference>
<protein>
    <submittedName>
        <fullName evidence="3">Alpha/beta-hydrolase</fullName>
    </submittedName>
</protein>
<dbReference type="KEGG" id="gtr:GLOTRDRAFT_104122"/>
<dbReference type="RefSeq" id="XP_007863449.1">
    <property type="nucleotide sequence ID" value="XM_007865258.1"/>
</dbReference>
<organism evidence="3 4">
    <name type="scientific">Gloeophyllum trabeum (strain ATCC 11539 / FP-39264 / Madison 617)</name>
    <name type="common">Brown rot fungus</name>
    <dbReference type="NCBI Taxonomy" id="670483"/>
    <lineage>
        <taxon>Eukaryota</taxon>
        <taxon>Fungi</taxon>
        <taxon>Dikarya</taxon>
        <taxon>Basidiomycota</taxon>
        <taxon>Agaricomycotina</taxon>
        <taxon>Agaricomycetes</taxon>
        <taxon>Gloeophyllales</taxon>
        <taxon>Gloeophyllaceae</taxon>
        <taxon>Gloeophyllum</taxon>
    </lineage>
</organism>
<reference evidence="3 4" key="1">
    <citation type="journal article" date="2012" name="Science">
        <title>The Paleozoic origin of enzymatic lignin decomposition reconstructed from 31 fungal genomes.</title>
        <authorList>
            <person name="Floudas D."/>
            <person name="Binder M."/>
            <person name="Riley R."/>
            <person name="Barry K."/>
            <person name="Blanchette R.A."/>
            <person name="Henrissat B."/>
            <person name="Martinez A.T."/>
            <person name="Otillar R."/>
            <person name="Spatafora J.W."/>
            <person name="Yadav J.S."/>
            <person name="Aerts A."/>
            <person name="Benoit I."/>
            <person name="Boyd A."/>
            <person name="Carlson A."/>
            <person name="Copeland A."/>
            <person name="Coutinho P.M."/>
            <person name="de Vries R.P."/>
            <person name="Ferreira P."/>
            <person name="Findley K."/>
            <person name="Foster B."/>
            <person name="Gaskell J."/>
            <person name="Glotzer D."/>
            <person name="Gorecki P."/>
            <person name="Heitman J."/>
            <person name="Hesse C."/>
            <person name="Hori C."/>
            <person name="Igarashi K."/>
            <person name="Jurgens J.A."/>
            <person name="Kallen N."/>
            <person name="Kersten P."/>
            <person name="Kohler A."/>
            <person name="Kuees U."/>
            <person name="Kumar T.K.A."/>
            <person name="Kuo A."/>
            <person name="LaButti K."/>
            <person name="Larrondo L.F."/>
            <person name="Lindquist E."/>
            <person name="Ling A."/>
            <person name="Lombard V."/>
            <person name="Lucas S."/>
            <person name="Lundell T."/>
            <person name="Martin R."/>
            <person name="McLaughlin D.J."/>
            <person name="Morgenstern I."/>
            <person name="Morin E."/>
            <person name="Murat C."/>
            <person name="Nagy L.G."/>
            <person name="Nolan M."/>
            <person name="Ohm R.A."/>
            <person name="Patyshakuliyeva A."/>
            <person name="Rokas A."/>
            <person name="Ruiz-Duenas F.J."/>
            <person name="Sabat G."/>
            <person name="Salamov A."/>
            <person name="Samejima M."/>
            <person name="Schmutz J."/>
            <person name="Slot J.C."/>
            <person name="St John F."/>
            <person name="Stenlid J."/>
            <person name="Sun H."/>
            <person name="Sun S."/>
            <person name="Syed K."/>
            <person name="Tsang A."/>
            <person name="Wiebenga A."/>
            <person name="Young D."/>
            <person name="Pisabarro A."/>
            <person name="Eastwood D.C."/>
            <person name="Martin F."/>
            <person name="Cullen D."/>
            <person name="Grigoriev I.V."/>
            <person name="Hibbett D.S."/>
        </authorList>
    </citation>
    <scope>NUCLEOTIDE SEQUENCE [LARGE SCALE GENOMIC DNA]</scope>
    <source>
        <strain evidence="3 4">ATCC 11539</strain>
    </source>
</reference>
<dbReference type="HOGENOM" id="CLU_016852_1_1_1"/>
<keyword evidence="4" id="KW-1185">Reference proteome</keyword>
<dbReference type="PANTHER" id="PTHR48081:SF33">
    <property type="entry name" value="KYNURENINE FORMAMIDASE"/>
    <property type="match status" value="1"/>
</dbReference>
<gene>
    <name evidence="3" type="ORF">GLOTRDRAFT_104122</name>
</gene>
<dbReference type="InterPro" id="IPR049492">
    <property type="entry name" value="BD-FAE-like_dom"/>
</dbReference>
<dbReference type="PANTHER" id="PTHR48081">
    <property type="entry name" value="AB HYDROLASE SUPERFAMILY PROTEIN C4A8.06C"/>
    <property type="match status" value="1"/>
</dbReference>
<dbReference type="Gene3D" id="3.40.50.1820">
    <property type="entry name" value="alpha/beta hydrolase"/>
    <property type="match status" value="1"/>
</dbReference>
<evidence type="ECO:0000256" key="1">
    <source>
        <dbReference type="ARBA" id="ARBA00022801"/>
    </source>
</evidence>
<keyword evidence="1 3" id="KW-0378">Hydrolase</keyword>
<dbReference type="OMA" id="DHYDIMK"/>
<dbReference type="SUPFAM" id="SSF53474">
    <property type="entry name" value="alpha/beta-Hydrolases"/>
    <property type="match status" value="1"/>
</dbReference>
<evidence type="ECO:0000313" key="3">
    <source>
        <dbReference type="EMBL" id="EPQ58201.1"/>
    </source>
</evidence>
<dbReference type="InterPro" id="IPR029058">
    <property type="entry name" value="AB_hydrolase_fold"/>
</dbReference>
<dbReference type="EMBL" id="KB469298">
    <property type="protein sequence ID" value="EPQ58201.1"/>
    <property type="molecule type" value="Genomic_DNA"/>
</dbReference>
<name>S7QEG2_GLOTA</name>
<dbReference type="AlphaFoldDB" id="S7QEG2"/>
<proteinExistence type="predicted"/>
<dbReference type="STRING" id="670483.S7QEG2"/>
<evidence type="ECO:0000313" key="4">
    <source>
        <dbReference type="Proteomes" id="UP000030669"/>
    </source>
</evidence>
<dbReference type="GeneID" id="19298628"/>
<accession>S7QEG2</accession>
<dbReference type="OrthoDB" id="6495301at2759"/>
<sequence>MYSFREYIDLPYAQTPSRDLYHEFDLFAPSVQGETALLPLICFVHGGAWRSEDKSYHRSLARKLVNSTGYPVALPNYRLTPKSPTADDYLHHPTHAEDILQFLKYILSWGGPESRALYDPSMIYLLGHSCGAHMVTSILLDSSHVTPSLTPPPNVLKAVQGVVLSEGIYDLQELLKSFPGYRDWFIENAFGKRDDFSLFSTTSLDAREHAMHIEWLVIHSKGDTLVDEVQSRLMYTHLRSLYRRRDRLADNYIKMSFDDLDEEHNDLLRGDKFVQIVTDFIRGQQSTN</sequence>
<feature type="domain" description="BD-FAE-like" evidence="2">
    <location>
        <begin position="25"/>
        <end position="238"/>
    </location>
</feature>
<evidence type="ECO:0000259" key="2">
    <source>
        <dbReference type="Pfam" id="PF20434"/>
    </source>
</evidence>
<dbReference type="GO" id="GO:0016787">
    <property type="term" value="F:hydrolase activity"/>
    <property type="evidence" value="ECO:0007669"/>
    <property type="project" value="UniProtKB-KW"/>
</dbReference>